<evidence type="ECO:0000313" key="1">
    <source>
        <dbReference type="EMBL" id="KAJ2775049.1"/>
    </source>
</evidence>
<gene>
    <name evidence="1" type="ORF">IWQ57_000556</name>
</gene>
<name>A0ACC1K885_9FUNG</name>
<dbReference type="EMBL" id="JANBUJ010000043">
    <property type="protein sequence ID" value="KAJ2775049.1"/>
    <property type="molecule type" value="Genomic_DNA"/>
</dbReference>
<protein>
    <submittedName>
        <fullName evidence="1">Uncharacterized protein</fullName>
    </submittedName>
</protein>
<keyword evidence="2" id="KW-1185">Reference proteome</keyword>
<evidence type="ECO:0000313" key="2">
    <source>
        <dbReference type="Proteomes" id="UP001140234"/>
    </source>
</evidence>
<organism evidence="1 2">
    <name type="scientific">Coemansia nantahalensis</name>
    <dbReference type="NCBI Taxonomy" id="2789366"/>
    <lineage>
        <taxon>Eukaryota</taxon>
        <taxon>Fungi</taxon>
        <taxon>Fungi incertae sedis</taxon>
        <taxon>Zoopagomycota</taxon>
        <taxon>Kickxellomycotina</taxon>
        <taxon>Kickxellomycetes</taxon>
        <taxon>Kickxellales</taxon>
        <taxon>Kickxellaceae</taxon>
        <taxon>Coemansia</taxon>
    </lineage>
</organism>
<sequence length="458" mass="48953">MPKDPSIPSVGGSGKANSGASLAKTGSAASTNTSDGGIPTGGDVYLEHAVKRSGSWVGATFNVMCISIGTGTMNLPSVVKRCGWFGVVLFVVMAVVGWYVGVLFRRAMYARPGRRLSSFALVTREAFGAAGYWFATVITYIYCCGTVVSWIIVSGTQITRLLGFAGAHLDKKISMAIIAVIMWIPFTLLKTLGEITVSSVFGVLTAMFAVVVFAVTAVKHKYTDTYHAPGYGAAPHHTFIIGAGIPSVLASISFMYAGAVAFPHLEGQMRKPRQFGWMLFLSNALVCGAYLLSAVPGYYAFGDQTMSPILENLPNMAIANAATILIIVHVVFSAPIMLVSANLELELAFGVMPGIMGKKKELAWRVLMRTVTMGILLGISIAIPYFGEVIDLMSAISTTVVFFMVPVICYVKLLGWRRIHKYELVLCALIAAVGAVACVWGLIDAIKSLRQAIKSGRS</sequence>
<comment type="caution">
    <text evidence="1">The sequence shown here is derived from an EMBL/GenBank/DDBJ whole genome shotgun (WGS) entry which is preliminary data.</text>
</comment>
<proteinExistence type="predicted"/>
<reference evidence="1" key="1">
    <citation type="submission" date="2022-07" db="EMBL/GenBank/DDBJ databases">
        <title>Phylogenomic reconstructions and comparative analyses of Kickxellomycotina fungi.</title>
        <authorList>
            <person name="Reynolds N.K."/>
            <person name="Stajich J.E."/>
            <person name="Barry K."/>
            <person name="Grigoriev I.V."/>
            <person name="Crous P."/>
            <person name="Smith M.E."/>
        </authorList>
    </citation>
    <scope>NUCLEOTIDE SEQUENCE</scope>
    <source>
        <strain evidence="1">CBS 109366</strain>
    </source>
</reference>
<dbReference type="Proteomes" id="UP001140234">
    <property type="component" value="Unassembled WGS sequence"/>
</dbReference>
<accession>A0ACC1K885</accession>